<keyword evidence="2" id="KW-0479">Metal-binding</keyword>
<dbReference type="NCBIfam" id="TIGR00075">
    <property type="entry name" value="hypD"/>
    <property type="match status" value="1"/>
</dbReference>
<keyword evidence="3" id="KW-0408">Iron</keyword>
<evidence type="ECO:0000256" key="2">
    <source>
        <dbReference type="ARBA" id="ARBA00022723"/>
    </source>
</evidence>
<dbReference type="Proteomes" id="UP001210678">
    <property type="component" value="Unassembled WGS sequence"/>
</dbReference>
<comment type="similarity">
    <text evidence="1 4">Belongs to the HypD family.</text>
</comment>
<evidence type="ECO:0000313" key="6">
    <source>
        <dbReference type="Proteomes" id="UP001210678"/>
    </source>
</evidence>
<protein>
    <recommendedName>
        <fullName evidence="4">Hydrogenase maturation factor</fullName>
    </recommendedName>
</protein>
<dbReference type="Gene3D" id="3.40.50.11750">
    <property type="entry name" value="HypD, alpha/beta domain 1"/>
    <property type="match status" value="2"/>
</dbReference>
<sequence length="369" mass="40842">MEYVDEFRDPTLAKAIIKNINTELEAIAENKKPLQIMEVCGGHTHTLFKFGLIQLISKDIEFVHGPGCPVCVLPKSRLDQCIAIAAIEDTILCTFGDAMRVPGSNGSLLDARARGSDVRVVYSPMDALLLAEKNPDKQVVFFGLGFETTMPATAMTILQAQKRQIKNFKLFCQHITLMPTLEALLNQDDVRIDGFLLPGHLSMIIGTKPYQPLVDTHRKPSVVTGFEPLDMLQALLMLVTQLKEKRCEIENQYSRVVADKGNTNALDAMEQVFETKDTSEWRGLGLIERSGIRISDAYAEFDAELYFKPETHSAQDPEGSRCGDILAGRCKPTDCPLFGKACIPENAIGALMVSSEGACAAYYNYRSNQ</sequence>
<dbReference type="InterPro" id="IPR042243">
    <property type="entry name" value="HypD_1"/>
</dbReference>
<organism evidence="5 6">
    <name type="scientific">Vibrio algarum</name>
    <dbReference type="NCBI Taxonomy" id="3020714"/>
    <lineage>
        <taxon>Bacteria</taxon>
        <taxon>Pseudomonadati</taxon>
        <taxon>Pseudomonadota</taxon>
        <taxon>Gammaproteobacteria</taxon>
        <taxon>Vibrionales</taxon>
        <taxon>Vibrionaceae</taxon>
        <taxon>Vibrio</taxon>
    </lineage>
</organism>
<evidence type="ECO:0000256" key="3">
    <source>
        <dbReference type="ARBA" id="ARBA00023004"/>
    </source>
</evidence>
<evidence type="ECO:0000256" key="1">
    <source>
        <dbReference type="ARBA" id="ARBA00007888"/>
    </source>
</evidence>
<proteinExistence type="inferred from homology"/>
<dbReference type="InterPro" id="IPR042244">
    <property type="entry name" value="HypD_2_sf"/>
</dbReference>
<keyword evidence="6" id="KW-1185">Reference proteome</keyword>
<dbReference type="PANTHER" id="PTHR30149">
    <property type="entry name" value="HYDROGENASE PROTEIN ASSEMBLY PROTEIN HYPD"/>
    <property type="match status" value="1"/>
</dbReference>
<accession>A0ABT4YLF1</accession>
<name>A0ABT4YLF1_9VIBR</name>
<dbReference type="PANTHER" id="PTHR30149:SF0">
    <property type="entry name" value="HYDROGENASE MATURATION FACTOR HYPD"/>
    <property type="match status" value="1"/>
</dbReference>
<dbReference type="InterPro" id="IPR002780">
    <property type="entry name" value="Hyd_form_HypD"/>
</dbReference>
<dbReference type="Gene3D" id="6.10.20.100">
    <property type="match status" value="1"/>
</dbReference>
<comment type="caution">
    <text evidence="5">The sequence shown here is derived from an EMBL/GenBank/DDBJ whole genome shotgun (WGS) entry which is preliminary data.</text>
</comment>
<evidence type="ECO:0000313" key="5">
    <source>
        <dbReference type="EMBL" id="MDB1122381.1"/>
    </source>
</evidence>
<dbReference type="PIRSF" id="PIRSF005622">
    <property type="entry name" value="Hydrgn_mat_hypD"/>
    <property type="match status" value="1"/>
</dbReference>
<gene>
    <name evidence="5" type="primary">hypD</name>
    <name evidence="5" type="ORF">PGX00_00940</name>
</gene>
<dbReference type="EMBL" id="JAQLOI010000001">
    <property type="protein sequence ID" value="MDB1122381.1"/>
    <property type="molecule type" value="Genomic_DNA"/>
</dbReference>
<reference evidence="5 6" key="1">
    <citation type="submission" date="2023-01" db="EMBL/GenBank/DDBJ databases">
        <title>Vibrio sp. KJ40-1 sp.nov, isolated from marine algae.</title>
        <authorList>
            <person name="Butt M."/>
            <person name="Kim J.M.J."/>
            <person name="Jeon C.O.C."/>
        </authorList>
    </citation>
    <scope>NUCLEOTIDE SEQUENCE [LARGE SCALE GENOMIC DNA]</scope>
    <source>
        <strain evidence="5 6">KJ40-1</strain>
    </source>
</reference>
<evidence type="ECO:0000256" key="4">
    <source>
        <dbReference type="PIRNR" id="PIRNR005622"/>
    </source>
</evidence>
<dbReference type="Pfam" id="PF01924">
    <property type="entry name" value="HypD"/>
    <property type="match status" value="1"/>
</dbReference>
<dbReference type="RefSeq" id="WP_272132089.1">
    <property type="nucleotide sequence ID" value="NZ_JAQLOI010000001.1"/>
</dbReference>